<dbReference type="InterPro" id="IPR001248">
    <property type="entry name" value="Pur-cyt_permease"/>
</dbReference>
<dbReference type="AlphaFoldDB" id="A0A366HJV6"/>
<reference evidence="7 8" key="1">
    <citation type="submission" date="2018-06" db="EMBL/GenBank/DDBJ databases">
        <title>Genomic Encyclopedia of Type Strains, Phase IV (KMG-IV): sequencing the most valuable type-strain genomes for metagenomic binning, comparative biology and taxonomic classification.</title>
        <authorList>
            <person name="Goeker M."/>
        </authorList>
    </citation>
    <scope>NUCLEOTIDE SEQUENCE [LARGE SCALE GENOMIC DNA]</scope>
    <source>
        <strain evidence="7 8">DSM 25520</strain>
    </source>
</reference>
<feature type="transmembrane region" description="Helical" evidence="6">
    <location>
        <begin position="60"/>
        <end position="82"/>
    </location>
</feature>
<dbReference type="OrthoDB" id="9780088at2"/>
<feature type="transmembrane region" description="Helical" evidence="6">
    <location>
        <begin position="307"/>
        <end position="326"/>
    </location>
</feature>
<feature type="transmembrane region" description="Helical" evidence="6">
    <location>
        <begin position="423"/>
        <end position="440"/>
    </location>
</feature>
<gene>
    <name evidence="7" type="ORF">DFR37_102582</name>
</gene>
<dbReference type="PANTHER" id="PTHR30569">
    <property type="entry name" value="CYTOSINE TRANSPORTER CODB"/>
    <property type="match status" value="1"/>
</dbReference>
<feature type="transmembrane region" description="Helical" evidence="6">
    <location>
        <begin position="167"/>
        <end position="187"/>
    </location>
</feature>
<keyword evidence="4 6" id="KW-1133">Transmembrane helix</keyword>
<sequence length="469" mass="50085">MAEASNIGNRMDDHALEAVPDDQRQNWLKITWSTAGIVTTLIQLFIGALVTFVAGIKIGILAGILVTICGALIGWGAGHIAFRTGLSSSVMSRAHGFGTRGSAVLALVYGFMIIGFLAVENALLYKGFLFYFGLPDTIGARFVIYGILTIAWILLTAFGFKMVTKVSSIALVGFLLVLLYMVIDVIATSGQSWSSVFQFGAQMPPEALKAMGADTDAGKFAFAVNVLIGSAGALALVDADLGRYARTSRDIGLAALFGNIAMDLVMLIVGGVVMYAGMGQIVEYHVTVGGLTQQAAQAMALQSPDSIAAAFIIFGGIIGTILMILAQSKAQVLNTYSSSLSLTALCDALFNWRPGRIVFVIVANLIACIMLVGSILDWFNSFLTVLGILTTCFAGIMISDYFIVKPIQRSRGQHNPPVPDINWSGIVTLVVAFVLAHYVLNQYIHIEFFTSLPISIILYPILRLATAGK</sequence>
<dbReference type="EMBL" id="QNRQ01000002">
    <property type="protein sequence ID" value="RBP42196.1"/>
    <property type="molecule type" value="Genomic_DNA"/>
</dbReference>
<evidence type="ECO:0000313" key="8">
    <source>
        <dbReference type="Proteomes" id="UP000253628"/>
    </source>
</evidence>
<dbReference type="InterPro" id="IPR030191">
    <property type="entry name" value="CodB"/>
</dbReference>
<dbReference type="PANTHER" id="PTHR30569:SF0">
    <property type="entry name" value="CYTOSINE PERMEASE"/>
    <property type="match status" value="1"/>
</dbReference>
<evidence type="ECO:0000256" key="2">
    <source>
        <dbReference type="ARBA" id="ARBA00008974"/>
    </source>
</evidence>
<proteinExistence type="inferred from homology"/>
<comment type="caution">
    <text evidence="7">The sequence shown here is derived from an EMBL/GenBank/DDBJ whole genome shotgun (WGS) entry which is preliminary data.</text>
</comment>
<organism evidence="7 8">
    <name type="scientific">Eoetvoesiella caeni</name>
    <dbReference type="NCBI Taxonomy" id="645616"/>
    <lineage>
        <taxon>Bacteria</taxon>
        <taxon>Pseudomonadati</taxon>
        <taxon>Pseudomonadota</taxon>
        <taxon>Betaproteobacteria</taxon>
        <taxon>Burkholderiales</taxon>
        <taxon>Alcaligenaceae</taxon>
        <taxon>Eoetvoesiella</taxon>
    </lineage>
</organism>
<feature type="transmembrane region" description="Helical" evidence="6">
    <location>
        <begin position="142"/>
        <end position="160"/>
    </location>
</feature>
<evidence type="ECO:0000256" key="5">
    <source>
        <dbReference type="ARBA" id="ARBA00023136"/>
    </source>
</evidence>
<keyword evidence="3 6" id="KW-0812">Transmembrane</keyword>
<evidence type="ECO:0000256" key="6">
    <source>
        <dbReference type="SAM" id="Phobius"/>
    </source>
</evidence>
<feature type="transmembrane region" description="Helical" evidence="6">
    <location>
        <begin position="446"/>
        <end position="465"/>
    </location>
</feature>
<protein>
    <submittedName>
        <fullName evidence="7">Cytosine permease</fullName>
    </submittedName>
</protein>
<feature type="transmembrane region" description="Helical" evidence="6">
    <location>
        <begin position="357"/>
        <end position="376"/>
    </location>
</feature>
<dbReference type="Pfam" id="PF02133">
    <property type="entry name" value="Transp_cyt_pur"/>
    <property type="match status" value="1"/>
</dbReference>
<feature type="transmembrane region" description="Helical" evidence="6">
    <location>
        <begin position="30"/>
        <end position="54"/>
    </location>
</feature>
<dbReference type="Proteomes" id="UP000253628">
    <property type="component" value="Unassembled WGS sequence"/>
</dbReference>
<dbReference type="RefSeq" id="WP_113932390.1">
    <property type="nucleotide sequence ID" value="NZ_JACCEU010000002.1"/>
</dbReference>
<evidence type="ECO:0000256" key="1">
    <source>
        <dbReference type="ARBA" id="ARBA00004141"/>
    </source>
</evidence>
<comment type="similarity">
    <text evidence="2">Belongs to the purine-cytosine permease (2.A.39) family.</text>
</comment>
<feature type="transmembrane region" description="Helical" evidence="6">
    <location>
        <begin position="382"/>
        <end position="403"/>
    </location>
</feature>
<accession>A0A366HJV6</accession>
<dbReference type="GO" id="GO:0015209">
    <property type="term" value="F:cytosine transmembrane transporter activity"/>
    <property type="evidence" value="ECO:0007669"/>
    <property type="project" value="InterPro"/>
</dbReference>
<name>A0A366HJV6_9BURK</name>
<feature type="transmembrane region" description="Helical" evidence="6">
    <location>
        <begin position="251"/>
        <end position="276"/>
    </location>
</feature>
<evidence type="ECO:0000256" key="4">
    <source>
        <dbReference type="ARBA" id="ARBA00022989"/>
    </source>
</evidence>
<keyword evidence="8" id="KW-1185">Reference proteome</keyword>
<dbReference type="Gene3D" id="1.10.4160.10">
    <property type="entry name" value="Hydantoin permease"/>
    <property type="match status" value="1"/>
</dbReference>
<feature type="transmembrane region" description="Helical" evidence="6">
    <location>
        <begin position="103"/>
        <end position="122"/>
    </location>
</feature>
<comment type="subcellular location">
    <subcellularLocation>
        <location evidence="1">Membrane</location>
        <topology evidence="1">Multi-pass membrane protein</topology>
    </subcellularLocation>
</comment>
<dbReference type="GO" id="GO:0005886">
    <property type="term" value="C:plasma membrane"/>
    <property type="evidence" value="ECO:0007669"/>
    <property type="project" value="TreeGrafter"/>
</dbReference>
<evidence type="ECO:0000256" key="3">
    <source>
        <dbReference type="ARBA" id="ARBA00022692"/>
    </source>
</evidence>
<evidence type="ECO:0000313" key="7">
    <source>
        <dbReference type="EMBL" id="RBP42196.1"/>
    </source>
</evidence>
<feature type="transmembrane region" description="Helical" evidence="6">
    <location>
        <begin position="220"/>
        <end position="239"/>
    </location>
</feature>
<keyword evidence="5 6" id="KW-0472">Membrane</keyword>